<dbReference type="GO" id="GO:0003700">
    <property type="term" value="F:DNA-binding transcription factor activity"/>
    <property type="evidence" value="ECO:0007669"/>
    <property type="project" value="InterPro"/>
</dbReference>
<dbReference type="Gene3D" id="1.10.10.60">
    <property type="entry name" value="Homeodomain-like"/>
    <property type="match status" value="1"/>
</dbReference>
<dbReference type="SMART" id="SM00342">
    <property type="entry name" value="HTH_ARAC"/>
    <property type="match status" value="1"/>
</dbReference>
<name>A0A5R8KHR4_9BACT</name>
<protein>
    <submittedName>
        <fullName evidence="5">Helix-turn-helix domain-containing protein</fullName>
    </submittedName>
</protein>
<gene>
    <name evidence="5" type="ORF">FEM03_03820</name>
</gene>
<dbReference type="PANTHER" id="PTHR46796">
    <property type="entry name" value="HTH-TYPE TRANSCRIPTIONAL ACTIVATOR RHAS-RELATED"/>
    <property type="match status" value="1"/>
</dbReference>
<dbReference type="Proteomes" id="UP000306196">
    <property type="component" value="Unassembled WGS sequence"/>
</dbReference>
<evidence type="ECO:0000256" key="1">
    <source>
        <dbReference type="ARBA" id="ARBA00023015"/>
    </source>
</evidence>
<comment type="caution">
    <text evidence="5">The sequence shown here is derived from an EMBL/GenBank/DDBJ whole genome shotgun (WGS) entry which is preliminary data.</text>
</comment>
<dbReference type="InterPro" id="IPR050204">
    <property type="entry name" value="AraC_XylS_family_regulators"/>
</dbReference>
<evidence type="ECO:0000259" key="4">
    <source>
        <dbReference type="PROSITE" id="PS01124"/>
    </source>
</evidence>
<evidence type="ECO:0000256" key="3">
    <source>
        <dbReference type="ARBA" id="ARBA00023163"/>
    </source>
</evidence>
<dbReference type="GO" id="GO:0043565">
    <property type="term" value="F:sequence-specific DNA binding"/>
    <property type="evidence" value="ECO:0007669"/>
    <property type="project" value="InterPro"/>
</dbReference>
<dbReference type="InterPro" id="IPR018060">
    <property type="entry name" value="HTH_AraC"/>
</dbReference>
<organism evidence="5 6">
    <name type="scientific">Phragmitibacter flavus</name>
    <dbReference type="NCBI Taxonomy" id="2576071"/>
    <lineage>
        <taxon>Bacteria</taxon>
        <taxon>Pseudomonadati</taxon>
        <taxon>Verrucomicrobiota</taxon>
        <taxon>Verrucomicrobiia</taxon>
        <taxon>Verrucomicrobiales</taxon>
        <taxon>Verrucomicrobiaceae</taxon>
        <taxon>Phragmitibacter</taxon>
    </lineage>
</organism>
<evidence type="ECO:0000313" key="6">
    <source>
        <dbReference type="Proteomes" id="UP000306196"/>
    </source>
</evidence>
<sequence>MSNSEKTAFVAIHFAHNVGVLRVADSAPGFRHFVHRLRDPDEFGIAVSGASLVADFFSRQAEPTYVEQFQGLGCALDFQEAHVRARISASLPPGWAAIGLMRSPASSSWYGMEGGEGMLACTPPGEVIDGRITPGFQCLAVSVSPVLWDRCRLLAGVEREHFGAGTATRIPPPIFEKIERQLCRLRGLLRQDASAVHAVEEAVAFITQVMTMTWELHSSVRVPRESLRNRVRLARRAEAWMRDHLSEPIGVPDICLALRVSRRELEYAFCHTFDQSPRSFLQALRLNAIRRALRRSDGPTGNVSHVVLDHGITHLGRFAAQYRALFGENPSET</sequence>
<keyword evidence="6" id="KW-1185">Reference proteome</keyword>
<keyword evidence="3" id="KW-0804">Transcription</keyword>
<proteinExistence type="predicted"/>
<keyword evidence="2" id="KW-0238">DNA-binding</keyword>
<accession>A0A5R8KHR4</accession>
<reference evidence="5 6" key="1">
    <citation type="submission" date="2019-05" db="EMBL/GenBank/DDBJ databases">
        <title>Verrucobacter flavum gen. nov., sp. nov. a new member of the family Verrucomicrobiaceae.</title>
        <authorList>
            <person name="Szuroczki S."/>
            <person name="Abbaszade G."/>
            <person name="Szabo A."/>
            <person name="Felfoldi T."/>
            <person name="Schumann P."/>
            <person name="Boka K."/>
            <person name="Keki Z."/>
            <person name="Toumi M."/>
            <person name="Toth E."/>
        </authorList>
    </citation>
    <scope>NUCLEOTIDE SEQUENCE [LARGE SCALE GENOMIC DNA]</scope>
    <source>
        <strain evidence="5 6">MG-N-17</strain>
    </source>
</reference>
<evidence type="ECO:0000256" key="2">
    <source>
        <dbReference type="ARBA" id="ARBA00023125"/>
    </source>
</evidence>
<dbReference type="Pfam" id="PF12833">
    <property type="entry name" value="HTH_18"/>
    <property type="match status" value="1"/>
</dbReference>
<dbReference type="PROSITE" id="PS01124">
    <property type="entry name" value="HTH_ARAC_FAMILY_2"/>
    <property type="match status" value="1"/>
</dbReference>
<dbReference type="EMBL" id="VAUV01000003">
    <property type="protein sequence ID" value="TLD71864.1"/>
    <property type="molecule type" value="Genomic_DNA"/>
</dbReference>
<evidence type="ECO:0000313" key="5">
    <source>
        <dbReference type="EMBL" id="TLD71864.1"/>
    </source>
</evidence>
<dbReference type="PANTHER" id="PTHR46796:SF12">
    <property type="entry name" value="HTH-TYPE DNA-BINDING TRANSCRIPTIONAL ACTIVATOR EUTR"/>
    <property type="match status" value="1"/>
</dbReference>
<feature type="domain" description="HTH araC/xylS-type" evidence="4">
    <location>
        <begin position="235"/>
        <end position="333"/>
    </location>
</feature>
<dbReference type="AlphaFoldDB" id="A0A5R8KHR4"/>
<keyword evidence="1" id="KW-0805">Transcription regulation</keyword>